<proteinExistence type="inferred from homology"/>
<evidence type="ECO:0000256" key="12">
    <source>
        <dbReference type="HAMAP-Rule" id="MF_00418"/>
    </source>
</evidence>
<protein>
    <recommendedName>
        <fullName evidence="4 12">4-hydroxy-tetrahydrodipicolinate synthase</fullName>
        <shortName evidence="12">HTPA synthase</shortName>
        <ecNumber evidence="4 12">4.3.3.7</ecNumber>
    </recommendedName>
</protein>
<dbReference type="AlphaFoldDB" id="A0A6C0FPK4"/>
<sequence length="293" mass="31229">MKAAELQGIFVPAATPFTQDGALDEASFDRYVRHLLAHDIQGIVINGTTGESPTAAWEEVERLVTRARAVMAETGHALPIIVGTGTNDTRTTVRRTELARRLGADAALVVVPYYSKPSQAGIVEHFRRASETGLPVIAYEVPSRTGVRLQPDTAASILALDGVIGLKDSSGGTELLEALAARTGKPVLCGEDADFLAMLRLGAAGGMLASANVRTDAFVRVYRQIRGGSAEQAERTFGALLPLIRLLFEESNPAPLKWLLAAQGIIASDTLRLPLMPVSPALQAKLAQTLREL</sequence>
<dbReference type="NCBIfam" id="TIGR00674">
    <property type="entry name" value="dapA"/>
    <property type="match status" value="1"/>
</dbReference>
<evidence type="ECO:0000256" key="15">
    <source>
        <dbReference type="PIRSR" id="PIRSR001365-2"/>
    </source>
</evidence>
<comment type="similarity">
    <text evidence="3 12 13">Belongs to the DapA family.</text>
</comment>
<dbReference type="KEGG" id="plyc:GXP70_01740"/>
<dbReference type="PANTHER" id="PTHR12128">
    <property type="entry name" value="DIHYDRODIPICOLINATE SYNTHASE"/>
    <property type="match status" value="1"/>
</dbReference>
<dbReference type="GO" id="GO:0008840">
    <property type="term" value="F:4-hydroxy-tetrahydrodipicolinate synthase activity"/>
    <property type="evidence" value="ECO:0007669"/>
    <property type="project" value="UniProtKB-UniRule"/>
</dbReference>
<dbReference type="GO" id="GO:0005737">
    <property type="term" value="C:cytoplasm"/>
    <property type="evidence" value="ECO:0007669"/>
    <property type="project" value="UniProtKB-SubCell"/>
</dbReference>
<dbReference type="EC" id="4.3.3.7" evidence="4 12"/>
<comment type="catalytic activity">
    <reaction evidence="11 12">
        <text>L-aspartate 4-semialdehyde + pyruvate = (2S,4S)-4-hydroxy-2,3,4,5-tetrahydrodipicolinate + H2O + H(+)</text>
        <dbReference type="Rhea" id="RHEA:34171"/>
        <dbReference type="ChEBI" id="CHEBI:15361"/>
        <dbReference type="ChEBI" id="CHEBI:15377"/>
        <dbReference type="ChEBI" id="CHEBI:15378"/>
        <dbReference type="ChEBI" id="CHEBI:67139"/>
        <dbReference type="ChEBI" id="CHEBI:537519"/>
        <dbReference type="EC" id="4.3.3.7"/>
    </reaction>
</comment>
<evidence type="ECO:0000256" key="2">
    <source>
        <dbReference type="ARBA" id="ARBA00005120"/>
    </source>
</evidence>
<dbReference type="RefSeq" id="WP_162354897.1">
    <property type="nucleotide sequence ID" value="NZ_CP048209.1"/>
</dbReference>
<dbReference type="PROSITE" id="PS00665">
    <property type="entry name" value="DHDPS_1"/>
    <property type="match status" value="1"/>
</dbReference>
<keyword evidence="9 12" id="KW-0456">Lyase</keyword>
<dbReference type="UniPathway" id="UPA00034">
    <property type="reaction ID" value="UER00017"/>
</dbReference>
<keyword evidence="8 12" id="KW-0457">Lysine biosynthesis</keyword>
<dbReference type="Proteomes" id="UP000476064">
    <property type="component" value="Chromosome"/>
</dbReference>
<dbReference type="InterPro" id="IPR013785">
    <property type="entry name" value="Aldolase_TIM"/>
</dbReference>
<evidence type="ECO:0000256" key="1">
    <source>
        <dbReference type="ARBA" id="ARBA00003294"/>
    </source>
</evidence>
<evidence type="ECO:0000256" key="11">
    <source>
        <dbReference type="ARBA" id="ARBA00047836"/>
    </source>
</evidence>
<gene>
    <name evidence="12 16" type="primary">dapA</name>
    <name evidence="16" type="ORF">GXP70_01740</name>
</gene>
<comment type="caution">
    <text evidence="12">Lacks conserved residue(s) required for the propagation of feature annotation.</text>
</comment>
<reference evidence="16 17" key="1">
    <citation type="submission" date="2020-01" db="EMBL/GenBank/DDBJ databases">
        <title>Paenibacillus sp. nov., isolated from tomato rhizosphere.</title>
        <authorList>
            <person name="Weon H.-Y."/>
            <person name="Lee S.A."/>
        </authorList>
    </citation>
    <scope>NUCLEOTIDE SEQUENCE [LARGE SCALE GENOMIC DNA]</scope>
    <source>
        <strain evidence="16 17">12200R-189</strain>
    </source>
</reference>
<dbReference type="InterPro" id="IPR005263">
    <property type="entry name" value="DapA"/>
</dbReference>
<comment type="subcellular location">
    <subcellularLocation>
        <location evidence="12">Cytoplasm</location>
    </subcellularLocation>
</comment>
<feature type="binding site" evidence="15">
    <location>
        <position position="207"/>
    </location>
    <ligand>
        <name>pyruvate</name>
        <dbReference type="ChEBI" id="CHEBI:15361"/>
    </ligand>
</feature>
<dbReference type="InterPro" id="IPR002220">
    <property type="entry name" value="DapA-like"/>
</dbReference>
<dbReference type="CDD" id="cd00950">
    <property type="entry name" value="DHDPS"/>
    <property type="match status" value="1"/>
</dbReference>
<feature type="binding site" evidence="12 15">
    <location>
        <position position="49"/>
    </location>
    <ligand>
        <name>pyruvate</name>
        <dbReference type="ChEBI" id="CHEBI:15361"/>
    </ligand>
</feature>
<dbReference type="PRINTS" id="PR00146">
    <property type="entry name" value="DHPICSNTHASE"/>
</dbReference>
<name>A0A6C0FPK4_9BACL</name>
<comment type="pathway">
    <text evidence="2 12">Amino-acid biosynthesis; L-lysine biosynthesis via DAP pathway; (S)-tetrahydrodipicolinate from L-aspartate: step 3/4.</text>
</comment>
<evidence type="ECO:0000256" key="9">
    <source>
        <dbReference type="ARBA" id="ARBA00023239"/>
    </source>
</evidence>
<dbReference type="PIRSF" id="PIRSF001365">
    <property type="entry name" value="DHDPS"/>
    <property type="match status" value="1"/>
</dbReference>
<accession>A0A6C0FPK4</accession>
<dbReference type="InterPro" id="IPR020624">
    <property type="entry name" value="Schiff_base-form_aldolases_CS"/>
</dbReference>
<comment type="function">
    <text evidence="1 12">Catalyzes the condensation of (S)-aspartate-beta-semialdehyde [(S)-ASA] and pyruvate to 4-hydroxy-tetrahydrodipicolinate (HTPA).</text>
</comment>
<feature type="active site" description="Schiff-base intermediate with substrate" evidence="12 14">
    <location>
        <position position="167"/>
    </location>
</feature>
<dbReference type="GO" id="GO:0009089">
    <property type="term" value="P:lysine biosynthetic process via diaminopimelate"/>
    <property type="evidence" value="ECO:0007669"/>
    <property type="project" value="UniProtKB-UniRule"/>
</dbReference>
<evidence type="ECO:0000256" key="6">
    <source>
        <dbReference type="ARBA" id="ARBA00022605"/>
    </source>
</evidence>
<dbReference type="HAMAP" id="MF_00418">
    <property type="entry name" value="DapA"/>
    <property type="match status" value="1"/>
</dbReference>
<dbReference type="PANTHER" id="PTHR12128:SF66">
    <property type="entry name" value="4-HYDROXY-2-OXOGLUTARATE ALDOLASE, MITOCHONDRIAL"/>
    <property type="match status" value="1"/>
</dbReference>
<keyword evidence="6 12" id="KW-0028">Amino-acid biosynthesis</keyword>
<evidence type="ECO:0000313" key="17">
    <source>
        <dbReference type="Proteomes" id="UP000476064"/>
    </source>
</evidence>
<dbReference type="SUPFAM" id="SSF51569">
    <property type="entry name" value="Aldolase"/>
    <property type="match status" value="1"/>
</dbReference>
<dbReference type="Pfam" id="PF00701">
    <property type="entry name" value="DHDPS"/>
    <property type="match status" value="1"/>
</dbReference>
<evidence type="ECO:0000256" key="14">
    <source>
        <dbReference type="PIRSR" id="PIRSR001365-1"/>
    </source>
</evidence>
<feature type="site" description="Part of a proton relay during catalysis" evidence="12">
    <location>
        <position position="114"/>
    </location>
</feature>
<keyword evidence="7 12" id="KW-0220">Diaminopimelate biosynthesis</keyword>
<dbReference type="Gene3D" id="3.20.20.70">
    <property type="entry name" value="Aldolase class I"/>
    <property type="match status" value="1"/>
</dbReference>
<evidence type="ECO:0000256" key="4">
    <source>
        <dbReference type="ARBA" id="ARBA00012086"/>
    </source>
</evidence>
<feature type="site" description="Part of a proton relay during catalysis" evidence="12">
    <location>
        <position position="48"/>
    </location>
</feature>
<dbReference type="EMBL" id="CP048209">
    <property type="protein sequence ID" value="QHT58827.1"/>
    <property type="molecule type" value="Genomic_DNA"/>
</dbReference>
<dbReference type="SMART" id="SM01130">
    <property type="entry name" value="DHDPS"/>
    <property type="match status" value="1"/>
</dbReference>
<evidence type="ECO:0000256" key="3">
    <source>
        <dbReference type="ARBA" id="ARBA00007592"/>
    </source>
</evidence>
<comment type="caution">
    <text evidence="12">Was originally thought to be a dihydrodipicolinate synthase (DHDPS), catalyzing the condensation of (S)-aspartate-beta-semialdehyde [(S)-ASA] and pyruvate to dihydrodipicolinate (DHDP). However, it was shown in E.coli that the product of the enzymatic reaction is not dihydrodipicolinate but in fact (4S)-4-hydroxy-2,3,4,5-tetrahydro-(2S)-dipicolinic acid (HTPA), and that the consecutive dehydration reaction leading to DHDP is not spontaneous but catalyzed by DapB.</text>
</comment>
<keyword evidence="5 12" id="KW-0963">Cytoplasm</keyword>
<dbReference type="GO" id="GO:0019877">
    <property type="term" value="P:diaminopimelate biosynthetic process"/>
    <property type="evidence" value="ECO:0007669"/>
    <property type="project" value="UniProtKB-UniRule"/>
</dbReference>
<evidence type="ECO:0000256" key="5">
    <source>
        <dbReference type="ARBA" id="ARBA00022490"/>
    </source>
</evidence>
<feature type="active site" description="Proton donor/acceptor" evidence="12 14">
    <location>
        <position position="139"/>
    </location>
</feature>
<keyword evidence="17" id="KW-1185">Reference proteome</keyword>
<keyword evidence="10 12" id="KW-0704">Schiff base</keyword>
<comment type="subunit">
    <text evidence="12">Homotetramer; dimer of dimers.</text>
</comment>
<organism evidence="16 17">
    <name type="scientific">Paenibacillus lycopersici</name>
    <dbReference type="NCBI Taxonomy" id="2704462"/>
    <lineage>
        <taxon>Bacteria</taxon>
        <taxon>Bacillati</taxon>
        <taxon>Bacillota</taxon>
        <taxon>Bacilli</taxon>
        <taxon>Bacillales</taxon>
        <taxon>Paenibacillaceae</taxon>
        <taxon>Paenibacillus</taxon>
    </lineage>
</organism>
<evidence type="ECO:0000256" key="13">
    <source>
        <dbReference type="PIRNR" id="PIRNR001365"/>
    </source>
</evidence>
<evidence type="ECO:0000256" key="7">
    <source>
        <dbReference type="ARBA" id="ARBA00022915"/>
    </source>
</evidence>
<evidence type="ECO:0000256" key="10">
    <source>
        <dbReference type="ARBA" id="ARBA00023270"/>
    </source>
</evidence>
<evidence type="ECO:0000313" key="16">
    <source>
        <dbReference type="EMBL" id="QHT58827.1"/>
    </source>
</evidence>
<evidence type="ECO:0000256" key="8">
    <source>
        <dbReference type="ARBA" id="ARBA00023154"/>
    </source>
</evidence>